<dbReference type="InterPro" id="IPR036259">
    <property type="entry name" value="MFS_trans_sf"/>
</dbReference>
<dbReference type="GO" id="GO:0022857">
    <property type="term" value="F:transmembrane transporter activity"/>
    <property type="evidence" value="ECO:0007669"/>
    <property type="project" value="InterPro"/>
</dbReference>
<feature type="transmembrane region" description="Helical" evidence="5">
    <location>
        <begin position="323"/>
        <end position="345"/>
    </location>
</feature>
<dbReference type="OrthoDB" id="6506180at2759"/>
<keyword evidence="6" id="KW-0813">Transport</keyword>
<feature type="transmembrane region" description="Helical" evidence="5">
    <location>
        <begin position="296"/>
        <end position="317"/>
    </location>
</feature>
<gene>
    <name evidence="6" type="ORF">B4U80_13342</name>
</gene>
<dbReference type="AlphaFoldDB" id="A0A443S810"/>
<feature type="transmembrane region" description="Helical" evidence="5">
    <location>
        <begin position="46"/>
        <end position="69"/>
    </location>
</feature>
<dbReference type="STRING" id="299467.A0A443S810"/>
<comment type="caution">
    <text evidence="6">The sequence shown here is derived from an EMBL/GenBank/DDBJ whole genome shotgun (WGS) entry which is preliminary data.</text>
</comment>
<dbReference type="PANTHER" id="PTHR23121">
    <property type="entry name" value="SODIUM-DEPENDENT GLUCOSE TRANSPORTER 1"/>
    <property type="match status" value="1"/>
</dbReference>
<evidence type="ECO:0000256" key="2">
    <source>
        <dbReference type="ARBA" id="ARBA00022989"/>
    </source>
</evidence>
<evidence type="ECO:0000256" key="1">
    <source>
        <dbReference type="ARBA" id="ARBA00022692"/>
    </source>
</evidence>
<evidence type="ECO:0000256" key="3">
    <source>
        <dbReference type="ARBA" id="ARBA00023136"/>
    </source>
</evidence>
<proteinExistence type="predicted"/>
<dbReference type="PANTHER" id="PTHR23121:SF10">
    <property type="entry name" value="MAJOR FACILITATOR SUPERFAMILY DOMAIN-CONTAINING PROTEIN 4A"/>
    <property type="match status" value="1"/>
</dbReference>
<feature type="transmembrane region" description="Helical" evidence="5">
    <location>
        <begin position="209"/>
        <end position="229"/>
    </location>
</feature>
<name>A0A443S810_9ACAR</name>
<keyword evidence="6" id="KW-0762">Sugar transport</keyword>
<dbReference type="InterPro" id="IPR011701">
    <property type="entry name" value="MFS"/>
</dbReference>
<feature type="transmembrane region" description="Helical" evidence="5">
    <location>
        <begin position="96"/>
        <end position="119"/>
    </location>
</feature>
<keyword evidence="3 5" id="KW-0472">Membrane</keyword>
<dbReference type="Gene3D" id="1.20.1250.20">
    <property type="entry name" value="MFS general substrate transporter like domains"/>
    <property type="match status" value="1"/>
</dbReference>
<dbReference type="EMBL" id="NCKV01006148">
    <property type="protein sequence ID" value="RWS23614.1"/>
    <property type="molecule type" value="Genomic_DNA"/>
</dbReference>
<organism evidence="6 7">
    <name type="scientific">Leptotrombidium deliense</name>
    <dbReference type="NCBI Taxonomy" id="299467"/>
    <lineage>
        <taxon>Eukaryota</taxon>
        <taxon>Metazoa</taxon>
        <taxon>Ecdysozoa</taxon>
        <taxon>Arthropoda</taxon>
        <taxon>Chelicerata</taxon>
        <taxon>Arachnida</taxon>
        <taxon>Acari</taxon>
        <taxon>Acariformes</taxon>
        <taxon>Trombidiformes</taxon>
        <taxon>Prostigmata</taxon>
        <taxon>Anystina</taxon>
        <taxon>Parasitengona</taxon>
        <taxon>Trombiculoidea</taxon>
        <taxon>Trombiculidae</taxon>
        <taxon>Leptotrombidium</taxon>
    </lineage>
</organism>
<dbReference type="VEuPathDB" id="VectorBase:LDEU008426"/>
<evidence type="ECO:0000256" key="5">
    <source>
        <dbReference type="SAM" id="Phobius"/>
    </source>
</evidence>
<keyword evidence="1 5" id="KW-0812">Transmembrane</keyword>
<evidence type="ECO:0000313" key="7">
    <source>
        <dbReference type="Proteomes" id="UP000288716"/>
    </source>
</evidence>
<dbReference type="SUPFAM" id="SSF103473">
    <property type="entry name" value="MFS general substrate transporter"/>
    <property type="match status" value="1"/>
</dbReference>
<accession>A0A443S810</accession>
<evidence type="ECO:0000313" key="6">
    <source>
        <dbReference type="EMBL" id="RWS23614.1"/>
    </source>
</evidence>
<protein>
    <recommendedName>
        <fullName evidence="4">Major facilitator superfamily domain-containing protein 4A</fullName>
    </recommendedName>
</protein>
<dbReference type="Pfam" id="PF07690">
    <property type="entry name" value="MFS_1"/>
    <property type="match status" value="1"/>
</dbReference>
<evidence type="ECO:0000256" key="4">
    <source>
        <dbReference type="ARBA" id="ARBA00040840"/>
    </source>
</evidence>
<feature type="transmembrane region" description="Helical" evidence="5">
    <location>
        <begin position="236"/>
        <end position="255"/>
    </location>
</feature>
<feature type="transmembrane region" description="Helical" evidence="5">
    <location>
        <begin position="261"/>
        <end position="284"/>
    </location>
</feature>
<keyword evidence="7" id="KW-1185">Reference proteome</keyword>
<feature type="transmembrane region" description="Helical" evidence="5">
    <location>
        <begin position="20"/>
        <end position="39"/>
    </location>
</feature>
<sequence>MTLTPVFPGFVYFLVNQAVFGFSAGGFDVASNVLVLELWNEKSQPFLQAIHLCFVVGGTIASLISSPFVESDNTTSHHLNNSIATTDTPPQKSDIYIPYLITGCVAVISAIIVFVYELMSPHVVPNRTIRRKTERLINESNDTQQESENNNSIVVDCALLPSSYYYTMITLSAFLLCFYKMFEFNILTYITLLVDSFELETMETSGSRIVATFVTVLCVFRFIAIFLSIKLSPAIMLYASVIILFMSNLVMFVSGWTTVSIVWVTAGFFGAGCAWIYGALYTFVEERIDVTNAVAGSYMCLASLATAIEPLIIGRFIEKNPLLFVYVNFVDVAIVAILFGFLLFTDFWKKSLLKRNLQP</sequence>
<reference evidence="6 7" key="1">
    <citation type="journal article" date="2018" name="Gigascience">
        <title>Genomes of trombidid mites reveal novel predicted allergens and laterally-transferred genes associated with secondary metabolism.</title>
        <authorList>
            <person name="Dong X."/>
            <person name="Chaisiri K."/>
            <person name="Xia D."/>
            <person name="Armstrong S.D."/>
            <person name="Fang Y."/>
            <person name="Donnelly M.J."/>
            <person name="Kadowaki T."/>
            <person name="McGarry J.W."/>
            <person name="Darby A.C."/>
            <person name="Makepeace B.L."/>
        </authorList>
    </citation>
    <scope>NUCLEOTIDE SEQUENCE [LARGE SCALE GENOMIC DNA]</scope>
    <source>
        <strain evidence="6">UoL-UT</strain>
    </source>
</reference>
<keyword evidence="2 5" id="KW-1133">Transmembrane helix</keyword>
<dbReference type="Proteomes" id="UP000288716">
    <property type="component" value="Unassembled WGS sequence"/>
</dbReference>